<dbReference type="PROSITE" id="PS50056">
    <property type="entry name" value="TYR_PHOSPHATASE_2"/>
    <property type="match status" value="1"/>
</dbReference>
<feature type="domain" description="Tyrosine specific protein phosphatases" evidence="1">
    <location>
        <begin position="122"/>
        <end position="176"/>
    </location>
</feature>
<evidence type="ECO:0000313" key="2">
    <source>
        <dbReference type="EMBL" id="QJD28648.1"/>
    </source>
</evidence>
<name>A0A858Q4B0_9GAMM</name>
<dbReference type="InterPro" id="IPR029021">
    <property type="entry name" value="Prot-tyrosine_phosphatase-like"/>
</dbReference>
<gene>
    <name evidence="2" type="ORF">GNH96_00815</name>
</gene>
<proteinExistence type="predicted"/>
<dbReference type="EMBL" id="CP046565">
    <property type="protein sequence ID" value="QJD28648.1"/>
    <property type="molecule type" value="Genomic_DNA"/>
</dbReference>
<organism evidence="2 3">
    <name type="scientific">Methylococcus geothermalis</name>
    <dbReference type="NCBI Taxonomy" id="2681310"/>
    <lineage>
        <taxon>Bacteria</taxon>
        <taxon>Pseudomonadati</taxon>
        <taxon>Pseudomonadota</taxon>
        <taxon>Gammaproteobacteria</taxon>
        <taxon>Methylococcales</taxon>
        <taxon>Methylococcaceae</taxon>
        <taxon>Methylococcus</taxon>
    </lineage>
</organism>
<dbReference type="AlphaFoldDB" id="A0A858Q4B0"/>
<dbReference type="PROSITE" id="PS00383">
    <property type="entry name" value="TYR_PHOSPHATASE_1"/>
    <property type="match status" value="1"/>
</dbReference>
<dbReference type="InterPro" id="IPR016130">
    <property type="entry name" value="Tyr_Pase_AS"/>
</dbReference>
<accession>A0A858Q4B0</accession>
<dbReference type="SUPFAM" id="SSF52799">
    <property type="entry name" value="(Phosphotyrosine protein) phosphatases II"/>
    <property type="match status" value="1"/>
</dbReference>
<dbReference type="PANTHER" id="PTHR23339">
    <property type="entry name" value="TYROSINE SPECIFIC PROTEIN PHOSPHATASE AND DUAL SPECIFICITY PROTEIN PHOSPHATASE"/>
    <property type="match status" value="1"/>
</dbReference>
<sequence>MRAGRRAPFVPLRAPSRVIRQSSSLTWSHAMSPWDRPHRNTYWVLSDRLLAGEYPGADDPEETHEKLDSFLASGFTRFLDLTEPHEKPPYDALLLELASKRALNVMHRRHPIPDVSVPTDRQHMTAILRQIDEWLGDEHRVYVHCRGGIGRTGMVIGCYLVQSGHDGEGALRRLQELWATVGEAKRWCFPRIPQTVEQENYIRNWRTDGVSG</sequence>
<reference evidence="3" key="1">
    <citation type="submission" date="2019-12" db="EMBL/GenBank/DDBJ databases">
        <authorList>
            <person name="Awala S.I."/>
            <person name="Rhee S.K."/>
        </authorList>
    </citation>
    <scope>NUCLEOTIDE SEQUENCE [LARGE SCALE GENOMIC DNA]</scope>
    <source>
        <strain evidence="3">IM1</strain>
    </source>
</reference>
<dbReference type="Proteomes" id="UP000503004">
    <property type="component" value="Chromosome"/>
</dbReference>
<protein>
    <recommendedName>
        <fullName evidence="1">Tyrosine specific protein phosphatases domain-containing protein</fullName>
    </recommendedName>
</protein>
<dbReference type="Gene3D" id="3.90.190.10">
    <property type="entry name" value="Protein tyrosine phosphatase superfamily"/>
    <property type="match status" value="1"/>
</dbReference>
<evidence type="ECO:0000259" key="1">
    <source>
        <dbReference type="PROSITE" id="PS50056"/>
    </source>
</evidence>
<evidence type="ECO:0000313" key="3">
    <source>
        <dbReference type="Proteomes" id="UP000503004"/>
    </source>
</evidence>
<dbReference type="KEGG" id="metu:GNH96_00815"/>
<dbReference type="InterPro" id="IPR050561">
    <property type="entry name" value="PTP"/>
</dbReference>
<dbReference type="InterPro" id="IPR000387">
    <property type="entry name" value="Tyr_Pase_dom"/>
</dbReference>
<keyword evidence="3" id="KW-1185">Reference proteome</keyword>
<dbReference type="Pfam" id="PF22785">
    <property type="entry name" value="Tc-R-P"/>
    <property type="match status" value="1"/>
</dbReference>